<name>A0ACB9EAT4_9ASTR</name>
<organism evidence="1 2">
    <name type="scientific">Smallanthus sonchifolius</name>
    <dbReference type="NCBI Taxonomy" id="185202"/>
    <lineage>
        <taxon>Eukaryota</taxon>
        <taxon>Viridiplantae</taxon>
        <taxon>Streptophyta</taxon>
        <taxon>Embryophyta</taxon>
        <taxon>Tracheophyta</taxon>
        <taxon>Spermatophyta</taxon>
        <taxon>Magnoliopsida</taxon>
        <taxon>eudicotyledons</taxon>
        <taxon>Gunneridae</taxon>
        <taxon>Pentapetalae</taxon>
        <taxon>asterids</taxon>
        <taxon>campanulids</taxon>
        <taxon>Asterales</taxon>
        <taxon>Asteraceae</taxon>
        <taxon>Asteroideae</taxon>
        <taxon>Heliantheae alliance</taxon>
        <taxon>Millerieae</taxon>
        <taxon>Smallanthus</taxon>
    </lineage>
</organism>
<reference evidence="1 2" key="2">
    <citation type="journal article" date="2022" name="Mol. Ecol. Resour.">
        <title>The genomes of chicory, endive, great burdock and yacon provide insights into Asteraceae paleo-polyploidization history and plant inulin production.</title>
        <authorList>
            <person name="Fan W."/>
            <person name="Wang S."/>
            <person name="Wang H."/>
            <person name="Wang A."/>
            <person name="Jiang F."/>
            <person name="Liu H."/>
            <person name="Zhao H."/>
            <person name="Xu D."/>
            <person name="Zhang Y."/>
        </authorList>
    </citation>
    <scope>NUCLEOTIDE SEQUENCE [LARGE SCALE GENOMIC DNA]</scope>
    <source>
        <strain evidence="2">cv. Yunnan</strain>
        <tissue evidence="1">Leaves</tissue>
    </source>
</reference>
<evidence type="ECO:0000313" key="1">
    <source>
        <dbReference type="EMBL" id="KAI3755826.1"/>
    </source>
</evidence>
<reference evidence="2" key="1">
    <citation type="journal article" date="2022" name="Mol. Ecol. Resour.">
        <title>The genomes of chicory, endive, great burdock and yacon provide insights into Asteraceae palaeo-polyploidization history and plant inulin production.</title>
        <authorList>
            <person name="Fan W."/>
            <person name="Wang S."/>
            <person name="Wang H."/>
            <person name="Wang A."/>
            <person name="Jiang F."/>
            <person name="Liu H."/>
            <person name="Zhao H."/>
            <person name="Xu D."/>
            <person name="Zhang Y."/>
        </authorList>
    </citation>
    <scope>NUCLEOTIDE SEQUENCE [LARGE SCALE GENOMIC DNA]</scope>
    <source>
        <strain evidence="2">cv. Yunnan</strain>
    </source>
</reference>
<evidence type="ECO:0000313" key="2">
    <source>
        <dbReference type="Proteomes" id="UP001056120"/>
    </source>
</evidence>
<dbReference type="EMBL" id="CM042035">
    <property type="protein sequence ID" value="KAI3755826.1"/>
    <property type="molecule type" value="Genomic_DNA"/>
</dbReference>
<comment type="caution">
    <text evidence="1">The sequence shown here is derived from an EMBL/GenBank/DDBJ whole genome shotgun (WGS) entry which is preliminary data.</text>
</comment>
<keyword evidence="2" id="KW-1185">Reference proteome</keyword>
<proteinExistence type="predicted"/>
<sequence>MRGKKPSKPTTGSTNSAPVLDEKTDNSFNKNDQNDFSNDGSNAVTLSPDQSDASQVASPGVENGSQVLTERKITSPVGSQTLTERKVTSLVGSHTLTERKVTSTLNSTDKKPPLPSGSRSPVKPVSERRGKPANISMISRLCLLIVLVVFVSMVLWMSFKTNVTESPNLDSGPDTNIVVVGDEL</sequence>
<accession>A0ACB9EAT4</accession>
<protein>
    <submittedName>
        <fullName evidence="1">Uncharacterized protein</fullName>
    </submittedName>
</protein>
<gene>
    <name evidence="1" type="ORF">L1987_55634</name>
</gene>
<dbReference type="Proteomes" id="UP001056120">
    <property type="component" value="Linkage Group LG18"/>
</dbReference>